<reference evidence="2 3" key="1">
    <citation type="submission" date="2023-01" db="EMBL/GenBank/DDBJ databases">
        <title>Thalassococcus onchidii sp. nov., isolated from a marine invertebrate from the South China Sea.</title>
        <authorList>
            <person name="Xu S."/>
            <person name="Liu Z."/>
            <person name="Xu Y."/>
        </authorList>
    </citation>
    <scope>NUCLEOTIDE SEQUENCE [LARGE SCALE GENOMIC DNA]</scope>
    <source>
        <strain evidence="2 3">KCTC 32084</strain>
    </source>
</reference>
<accession>A0ABT4XWU0</accession>
<evidence type="ECO:0000313" key="2">
    <source>
        <dbReference type="EMBL" id="MDA7426445.1"/>
    </source>
</evidence>
<protein>
    <submittedName>
        <fullName evidence="2">Dihydrodipicolinate reductase</fullName>
    </submittedName>
</protein>
<dbReference type="Proteomes" id="UP001210720">
    <property type="component" value="Unassembled WGS sequence"/>
</dbReference>
<dbReference type="EMBL" id="JAQIOY010000009">
    <property type="protein sequence ID" value="MDA7426445.1"/>
    <property type="molecule type" value="Genomic_DNA"/>
</dbReference>
<keyword evidence="1" id="KW-0732">Signal</keyword>
<name>A0ABT4XWU0_9RHOB</name>
<organism evidence="2 3">
    <name type="scientific">Thalassococcus lentus</name>
    <dbReference type="NCBI Taxonomy" id="1210524"/>
    <lineage>
        <taxon>Bacteria</taxon>
        <taxon>Pseudomonadati</taxon>
        <taxon>Pseudomonadota</taxon>
        <taxon>Alphaproteobacteria</taxon>
        <taxon>Rhodobacterales</taxon>
        <taxon>Roseobacteraceae</taxon>
        <taxon>Thalassococcus</taxon>
    </lineage>
</organism>
<evidence type="ECO:0000313" key="3">
    <source>
        <dbReference type="Proteomes" id="UP001210720"/>
    </source>
</evidence>
<dbReference type="RefSeq" id="WP_271433798.1">
    <property type="nucleotide sequence ID" value="NZ_JAQIOY010000009.1"/>
</dbReference>
<evidence type="ECO:0000256" key="1">
    <source>
        <dbReference type="SAM" id="SignalP"/>
    </source>
</evidence>
<gene>
    <name evidence="2" type="ORF">PFY00_17050</name>
</gene>
<feature type="signal peptide" evidence="1">
    <location>
        <begin position="1"/>
        <end position="23"/>
    </location>
</feature>
<comment type="caution">
    <text evidence="2">The sequence shown here is derived from an EMBL/GenBank/DDBJ whole genome shotgun (WGS) entry which is preliminary data.</text>
</comment>
<feature type="chain" id="PRO_5045603927" evidence="1">
    <location>
        <begin position="24"/>
        <end position="120"/>
    </location>
</feature>
<keyword evidence="3" id="KW-1185">Reference proteome</keyword>
<proteinExistence type="predicted"/>
<sequence length="120" mass="13121">MMRGTISVAGVLLGLVLAGPAVAEFSKVSDRASFVQLVQGKTLTRPLVKLRVAPDGSISGKGARWDVTGNWRWQNGYFCRDLNWGGDELGYNCQEVRANGNRIRFTSDQGNGDSADFKLR</sequence>